<accession>A0A7R9A1I5</accession>
<feature type="non-terminal residue" evidence="2">
    <location>
        <position position="1"/>
    </location>
</feature>
<name>A0A7R9A1I5_9CRUS</name>
<evidence type="ECO:0000256" key="1">
    <source>
        <dbReference type="SAM" id="MobiDB-lite"/>
    </source>
</evidence>
<feature type="compositionally biased region" description="Low complexity" evidence="1">
    <location>
        <begin position="19"/>
        <end position="37"/>
    </location>
</feature>
<organism evidence="2">
    <name type="scientific">Cyprideis torosa</name>
    <dbReference type="NCBI Taxonomy" id="163714"/>
    <lineage>
        <taxon>Eukaryota</taxon>
        <taxon>Metazoa</taxon>
        <taxon>Ecdysozoa</taxon>
        <taxon>Arthropoda</taxon>
        <taxon>Crustacea</taxon>
        <taxon>Oligostraca</taxon>
        <taxon>Ostracoda</taxon>
        <taxon>Podocopa</taxon>
        <taxon>Podocopida</taxon>
        <taxon>Cytherocopina</taxon>
        <taxon>Cytheroidea</taxon>
        <taxon>Cytherideidae</taxon>
        <taxon>Cyprideis</taxon>
    </lineage>
</organism>
<dbReference type="AlphaFoldDB" id="A0A7R9A1I5"/>
<evidence type="ECO:0000313" key="2">
    <source>
        <dbReference type="EMBL" id="CAD7239637.1"/>
    </source>
</evidence>
<dbReference type="EMBL" id="OB734669">
    <property type="protein sequence ID" value="CAD7239637.1"/>
    <property type="molecule type" value="Genomic_DNA"/>
</dbReference>
<protein>
    <submittedName>
        <fullName evidence="2">Uncharacterized protein</fullName>
    </submittedName>
</protein>
<feature type="compositionally biased region" description="Polar residues" evidence="1">
    <location>
        <begin position="50"/>
        <end position="70"/>
    </location>
</feature>
<gene>
    <name evidence="2" type="ORF">CTOB1V02_LOCUS17452</name>
</gene>
<feature type="region of interest" description="Disordered" evidence="1">
    <location>
        <begin position="1"/>
        <end position="71"/>
    </location>
</feature>
<sequence length="155" mass="16378">MKPILKQFESTSPKESRKSSSSVSAGGYSRQNSTQSQGSGGSVKFHENTAAVSRESSFSRQNSIESNTGVGSLVFRVNSTGNLGTNGGNNSNQPKLVFPFGIAFDNALMGGRFPLSPIVTSAATTVITPITKDEDFKGGEPISAVEETFDPYTIM</sequence>
<reference evidence="2" key="1">
    <citation type="submission" date="2020-11" db="EMBL/GenBank/DDBJ databases">
        <authorList>
            <person name="Tran Van P."/>
        </authorList>
    </citation>
    <scope>NUCLEOTIDE SEQUENCE</scope>
</reference>
<proteinExistence type="predicted"/>